<evidence type="ECO:0000256" key="12">
    <source>
        <dbReference type="ARBA" id="ARBA00037124"/>
    </source>
</evidence>
<comment type="subunit">
    <text evidence="13">Interacts with PEX5, probably required to target it into peroxisomes.</text>
</comment>
<gene>
    <name evidence="22" type="ORF">C0068_10755</name>
    <name evidence="23" type="ORF">D0911_17370</name>
</gene>
<dbReference type="OrthoDB" id="9789398at2"/>
<dbReference type="GO" id="GO:0019166">
    <property type="term" value="F:trans-2-enoyl-CoA reductase (NADPH) activity"/>
    <property type="evidence" value="ECO:0007669"/>
    <property type="project" value="UniProtKB-EC"/>
</dbReference>
<dbReference type="Pfam" id="PF13561">
    <property type="entry name" value="adh_short_C2"/>
    <property type="match status" value="1"/>
</dbReference>
<comment type="pathway">
    <text evidence="2">Lipid metabolism.</text>
</comment>
<comment type="function">
    <text evidence="12">Participates in chain elongation of fatty acids. Catalyzes the reduction of trans-2-enoyl-CoAs of varying chain lengths from 6:1 to 16:1, having maximum activity with 10:1 CoA. Has no 2,4-dienoyl-CoA reductase activity.</text>
</comment>
<evidence type="ECO:0000256" key="15">
    <source>
        <dbReference type="ARBA" id="ARBA00041063"/>
    </source>
</evidence>
<reference evidence="22" key="1">
    <citation type="submission" date="2018-01" db="EMBL/GenBank/DDBJ databases">
        <authorList>
            <person name="Yu X.-D."/>
        </authorList>
    </citation>
    <scope>NUCLEOTIDE SEQUENCE</scope>
    <source>
        <strain evidence="22">ZX-21</strain>
    </source>
</reference>
<dbReference type="InterPro" id="IPR052388">
    <property type="entry name" value="Peroxisomal_t2-enoyl-CoA_red"/>
</dbReference>
<evidence type="ECO:0000256" key="19">
    <source>
        <dbReference type="ARBA" id="ARBA00049251"/>
    </source>
</evidence>
<evidence type="ECO:0000256" key="10">
    <source>
        <dbReference type="ARBA" id="ARBA00023140"/>
    </source>
</evidence>
<evidence type="ECO:0000256" key="4">
    <source>
        <dbReference type="ARBA" id="ARBA00022516"/>
    </source>
</evidence>
<dbReference type="PRINTS" id="PR00080">
    <property type="entry name" value="SDRFAMILY"/>
</dbReference>
<dbReference type="InterPro" id="IPR002347">
    <property type="entry name" value="SDR_fam"/>
</dbReference>
<comment type="caution">
    <text evidence="22">The sequence shown here is derived from an EMBL/GenBank/DDBJ whole genome shotgun (WGS) entry which is preliminary data.</text>
</comment>
<comment type="catalytic activity">
    <reaction evidence="20">
        <text>(2E)-decenoyl-CoA + NADPH + H(+) = decanoyl-CoA + NADP(+)</text>
        <dbReference type="Rhea" id="RHEA:44960"/>
        <dbReference type="ChEBI" id="CHEBI:15378"/>
        <dbReference type="ChEBI" id="CHEBI:57783"/>
        <dbReference type="ChEBI" id="CHEBI:58349"/>
        <dbReference type="ChEBI" id="CHEBI:61406"/>
        <dbReference type="ChEBI" id="CHEBI:61430"/>
    </reaction>
    <physiologicalReaction direction="left-to-right" evidence="20">
        <dbReference type="Rhea" id="RHEA:44961"/>
    </physiologicalReaction>
</comment>
<accession>A0A2S4HFD1</accession>
<dbReference type="AlphaFoldDB" id="A0A2S4HFD1"/>
<reference evidence="23 25" key="2">
    <citation type="submission" date="2018-10" db="EMBL/GenBank/DDBJ databases">
        <title>Draft genome sequence of Zhongshania sp. DSW25-10.</title>
        <authorList>
            <person name="Oh J."/>
        </authorList>
    </citation>
    <scope>NUCLEOTIDE SEQUENCE [LARGE SCALE GENOMIC DNA]</scope>
    <source>
        <strain evidence="23 25">DSW25-10</strain>
    </source>
</reference>
<organism evidence="22 24">
    <name type="scientific">Zhongshania marina</name>
    <dbReference type="NCBI Taxonomy" id="2304603"/>
    <lineage>
        <taxon>Bacteria</taxon>
        <taxon>Pseudomonadati</taxon>
        <taxon>Pseudomonadota</taxon>
        <taxon>Gammaproteobacteria</taxon>
        <taxon>Cellvibrionales</taxon>
        <taxon>Spongiibacteraceae</taxon>
        <taxon>Zhongshania</taxon>
    </lineage>
</organism>
<evidence type="ECO:0000256" key="5">
    <source>
        <dbReference type="ARBA" id="ARBA00022553"/>
    </source>
</evidence>
<evidence type="ECO:0000313" key="24">
    <source>
        <dbReference type="Proteomes" id="UP000237222"/>
    </source>
</evidence>
<dbReference type="PRINTS" id="PR00081">
    <property type="entry name" value="GDHRDH"/>
</dbReference>
<evidence type="ECO:0000313" key="22">
    <source>
        <dbReference type="EMBL" id="POP52678.1"/>
    </source>
</evidence>
<dbReference type="SUPFAM" id="SSF51735">
    <property type="entry name" value="NAD(P)-binding Rossmann-fold domains"/>
    <property type="match status" value="1"/>
</dbReference>
<keyword evidence="7" id="KW-0521">NADP</keyword>
<comment type="catalytic activity">
    <reaction evidence="19">
        <text>a (2E)-enoyl-CoA + NADPH + H(+) = a 2,3-saturated acyl-CoA + NADP(+)</text>
        <dbReference type="Rhea" id="RHEA:33763"/>
        <dbReference type="ChEBI" id="CHEBI:15378"/>
        <dbReference type="ChEBI" id="CHEBI:57783"/>
        <dbReference type="ChEBI" id="CHEBI:58349"/>
        <dbReference type="ChEBI" id="CHEBI:58856"/>
        <dbReference type="ChEBI" id="CHEBI:65111"/>
        <dbReference type="EC" id="1.3.1.38"/>
    </reaction>
    <physiologicalReaction direction="left-to-right" evidence="19">
        <dbReference type="Rhea" id="RHEA:33764"/>
    </physiologicalReaction>
</comment>
<evidence type="ECO:0000256" key="1">
    <source>
        <dbReference type="ARBA" id="ARBA00004275"/>
    </source>
</evidence>
<keyword evidence="9" id="KW-0443">Lipid metabolism</keyword>
<evidence type="ECO:0000313" key="23">
    <source>
        <dbReference type="EMBL" id="RNL58799.1"/>
    </source>
</evidence>
<keyword evidence="11" id="KW-0275">Fatty acid biosynthesis</keyword>
<dbReference type="Gene3D" id="3.40.50.720">
    <property type="entry name" value="NAD(P)-binding Rossmann-like Domain"/>
    <property type="match status" value="1"/>
</dbReference>
<evidence type="ECO:0000256" key="17">
    <source>
        <dbReference type="ARBA" id="ARBA00048686"/>
    </source>
</evidence>
<comment type="similarity">
    <text evidence="3">Belongs to the short-chain dehydrogenases/reductases (SDR) family.</text>
</comment>
<proteinExistence type="inferred from homology"/>
<evidence type="ECO:0000256" key="8">
    <source>
        <dbReference type="ARBA" id="ARBA00023002"/>
    </source>
</evidence>
<dbReference type="PANTHER" id="PTHR24317">
    <property type="entry name" value="PEROXISOMAL TRANS-2-ENOYL-COA REDUCTASE"/>
    <property type="match status" value="1"/>
</dbReference>
<evidence type="ECO:0000256" key="16">
    <source>
        <dbReference type="ARBA" id="ARBA00047570"/>
    </source>
</evidence>
<dbReference type="PANTHER" id="PTHR24317:SF7">
    <property type="entry name" value="PEROXISOMAL TRANS-2-ENOYL-COA REDUCTASE"/>
    <property type="match status" value="1"/>
</dbReference>
<evidence type="ECO:0000256" key="3">
    <source>
        <dbReference type="ARBA" id="ARBA00006484"/>
    </source>
</evidence>
<name>A0A2S4HFD1_9GAMM</name>
<keyword evidence="8" id="KW-0560">Oxidoreductase</keyword>
<dbReference type="RefSeq" id="WP_103684496.1">
    <property type="nucleotide sequence ID" value="NZ_PQGG01000026.1"/>
</dbReference>
<dbReference type="Proteomes" id="UP000274695">
    <property type="component" value="Unassembled WGS sequence"/>
</dbReference>
<evidence type="ECO:0000256" key="14">
    <source>
        <dbReference type="ARBA" id="ARBA00038849"/>
    </source>
</evidence>
<evidence type="ECO:0000256" key="6">
    <source>
        <dbReference type="ARBA" id="ARBA00022832"/>
    </source>
</evidence>
<dbReference type="EMBL" id="PQGG01000026">
    <property type="protein sequence ID" value="POP52678.1"/>
    <property type="molecule type" value="Genomic_DNA"/>
</dbReference>
<evidence type="ECO:0000256" key="11">
    <source>
        <dbReference type="ARBA" id="ARBA00023160"/>
    </source>
</evidence>
<evidence type="ECO:0000256" key="7">
    <source>
        <dbReference type="ARBA" id="ARBA00022857"/>
    </source>
</evidence>
<evidence type="ECO:0000256" key="18">
    <source>
        <dbReference type="ARBA" id="ARBA00049108"/>
    </source>
</evidence>
<comment type="catalytic activity">
    <reaction evidence="18">
        <text>(2E)-hexenoyl-CoA + NADPH + H(+) = hexanoyl-CoA + NADP(+)</text>
        <dbReference type="Rhea" id="RHEA:44956"/>
        <dbReference type="ChEBI" id="CHEBI:15378"/>
        <dbReference type="ChEBI" id="CHEBI:57783"/>
        <dbReference type="ChEBI" id="CHEBI:58349"/>
        <dbReference type="ChEBI" id="CHEBI:62077"/>
        <dbReference type="ChEBI" id="CHEBI:62620"/>
    </reaction>
    <physiologicalReaction direction="left-to-right" evidence="18">
        <dbReference type="Rhea" id="RHEA:44957"/>
    </physiologicalReaction>
</comment>
<keyword evidence="10" id="KW-0576">Peroxisome</keyword>
<comment type="catalytic activity">
    <reaction evidence="16">
        <text>(2E)-dodecenoyl-CoA + NADPH + H(+) = dodecanoyl-CoA + NADP(+)</text>
        <dbReference type="Rhea" id="RHEA:44964"/>
        <dbReference type="ChEBI" id="CHEBI:15378"/>
        <dbReference type="ChEBI" id="CHEBI:57330"/>
        <dbReference type="ChEBI" id="CHEBI:57375"/>
        <dbReference type="ChEBI" id="CHEBI:57783"/>
        <dbReference type="ChEBI" id="CHEBI:58349"/>
    </reaction>
    <physiologicalReaction direction="left-to-right" evidence="16">
        <dbReference type="Rhea" id="RHEA:44965"/>
    </physiologicalReaction>
</comment>
<keyword evidence="4" id="KW-0444">Lipid biosynthesis</keyword>
<dbReference type="InterPro" id="IPR036291">
    <property type="entry name" value="NAD(P)-bd_dom_sf"/>
</dbReference>
<keyword evidence="6" id="KW-0276">Fatty acid metabolism</keyword>
<evidence type="ECO:0000256" key="9">
    <source>
        <dbReference type="ARBA" id="ARBA00023098"/>
    </source>
</evidence>
<comment type="catalytic activity">
    <reaction evidence="17">
        <text>(2E)-tetradecenoyl-CoA + NADPH + H(+) = tetradecanoyl-CoA + NADP(+)</text>
        <dbReference type="Rhea" id="RHEA:44968"/>
        <dbReference type="ChEBI" id="CHEBI:15378"/>
        <dbReference type="ChEBI" id="CHEBI:57385"/>
        <dbReference type="ChEBI" id="CHEBI:57783"/>
        <dbReference type="ChEBI" id="CHEBI:58349"/>
        <dbReference type="ChEBI" id="CHEBI:61405"/>
    </reaction>
    <physiologicalReaction direction="left-to-right" evidence="17">
        <dbReference type="Rhea" id="RHEA:44969"/>
    </physiologicalReaction>
</comment>
<dbReference type="FunFam" id="3.40.50.720:FF:000173">
    <property type="entry name" value="3-oxoacyl-[acyl-carrier protein] reductase"/>
    <property type="match status" value="1"/>
</dbReference>
<dbReference type="Proteomes" id="UP000237222">
    <property type="component" value="Unassembled WGS sequence"/>
</dbReference>
<keyword evidence="5" id="KW-0597">Phosphoprotein</keyword>
<evidence type="ECO:0000256" key="13">
    <source>
        <dbReference type="ARBA" id="ARBA00038622"/>
    </source>
</evidence>
<dbReference type="EC" id="1.3.1.38" evidence="14"/>
<sequence length="282" mass="30451">MTKPMTIPNDADFANSPLPFSGDCFKGQLVLVSGGGSGIGKATAWCFARLGAHIIITGRTEQKLIDTVAALTSAGLSASYKIQDIRDYDGIAAMYADIFAEFGRLDILINNAGGQFPQSAIDFSKNGWDAVVSNNLNGSWYMMQHAARQWRDRKQQGSIVNIVAVVPRGMNGGAHTCAARAGVIHLSKTVAVEWAEYNIRVNCVAPGVIFSEGMRAYSPEALSEFDKSNPMKRFGTPWDIAQACVYLGGPSGSFITGEVLTLDGGGQLWGDLWMHGRPDYFR</sequence>
<dbReference type="GO" id="GO:0006633">
    <property type="term" value="P:fatty acid biosynthetic process"/>
    <property type="evidence" value="ECO:0007669"/>
    <property type="project" value="UniProtKB-KW"/>
</dbReference>
<evidence type="ECO:0000256" key="21">
    <source>
        <dbReference type="ARBA" id="ARBA00049559"/>
    </source>
</evidence>
<comment type="catalytic activity">
    <reaction evidence="21">
        <text>(2E)-octenoyl-CoA + NADPH + H(+) = octanoyl-CoA + NADP(+)</text>
        <dbReference type="Rhea" id="RHEA:44952"/>
        <dbReference type="ChEBI" id="CHEBI:15378"/>
        <dbReference type="ChEBI" id="CHEBI:57386"/>
        <dbReference type="ChEBI" id="CHEBI:57783"/>
        <dbReference type="ChEBI" id="CHEBI:58349"/>
        <dbReference type="ChEBI" id="CHEBI:62242"/>
    </reaction>
    <physiologicalReaction direction="left-to-right" evidence="21">
        <dbReference type="Rhea" id="RHEA:44953"/>
    </physiologicalReaction>
</comment>
<evidence type="ECO:0000256" key="2">
    <source>
        <dbReference type="ARBA" id="ARBA00005189"/>
    </source>
</evidence>
<comment type="subcellular location">
    <subcellularLocation>
        <location evidence="1">Peroxisome</location>
    </subcellularLocation>
</comment>
<evidence type="ECO:0000313" key="25">
    <source>
        <dbReference type="Proteomes" id="UP000274695"/>
    </source>
</evidence>
<keyword evidence="25" id="KW-1185">Reference proteome</keyword>
<evidence type="ECO:0000256" key="20">
    <source>
        <dbReference type="ARBA" id="ARBA00049386"/>
    </source>
</evidence>
<protein>
    <recommendedName>
        <fullName evidence="15">Peroxisomal trans-2-enoyl-CoA reductase</fullName>
        <ecNumber evidence="14">1.3.1.38</ecNumber>
    </recommendedName>
</protein>
<dbReference type="EMBL" id="RHGB01000026">
    <property type="protein sequence ID" value="RNL58799.1"/>
    <property type="molecule type" value="Genomic_DNA"/>
</dbReference>